<dbReference type="SUPFAM" id="SSF51395">
    <property type="entry name" value="FMN-linked oxidoreductases"/>
    <property type="match status" value="1"/>
</dbReference>
<dbReference type="PIRSF" id="PIRSF000164">
    <property type="entry name" value="DHO_oxidase"/>
    <property type="match status" value="1"/>
</dbReference>
<keyword evidence="4 9" id="KW-0963">Cytoplasm</keyword>
<dbReference type="PANTHER" id="PTHR48109:SF1">
    <property type="entry name" value="DIHYDROOROTATE DEHYDROGENASE (FUMARATE)"/>
    <property type="match status" value="1"/>
</dbReference>
<feature type="binding site" evidence="9">
    <location>
        <begin position="213"/>
        <end position="214"/>
    </location>
    <ligand>
        <name>substrate</name>
    </ligand>
</feature>
<evidence type="ECO:0000256" key="3">
    <source>
        <dbReference type="ARBA" id="ARBA00008008"/>
    </source>
</evidence>
<dbReference type="CDD" id="cd04740">
    <property type="entry name" value="DHOD_1B_like"/>
    <property type="match status" value="1"/>
</dbReference>
<dbReference type="EMBL" id="JRNT01000018">
    <property type="protein sequence ID" value="KGF47058.1"/>
    <property type="molecule type" value="Genomic_DNA"/>
</dbReference>
<comment type="function">
    <text evidence="9">Catalyzes the conversion of dihydroorotate to orotate.</text>
</comment>
<organism evidence="11 12">
    <name type="scientific">Veillonella montpellierensis DNF00314</name>
    <dbReference type="NCBI Taxonomy" id="1401067"/>
    <lineage>
        <taxon>Bacteria</taxon>
        <taxon>Bacillati</taxon>
        <taxon>Bacillota</taxon>
        <taxon>Negativicutes</taxon>
        <taxon>Veillonellales</taxon>
        <taxon>Veillonellaceae</taxon>
        <taxon>Veillonella</taxon>
    </lineage>
</organism>
<evidence type="ECO:0000256" key="1">
    <source>
        <dbReference type="ARBA" id="ARBA00004496"/>
    </source>
</evidence>
<evidence type="ECO:0000256" key="5">
    <source>
        <dbReference type="ARBA" id="ARBA00022630"/>
    </source>
</evidence>
<dbReference type="RefSeq" id="WP_072012938.1">
    <property type="nucleotide sequence ID" value="NZ_JRNT01000018.1"/>
</dbReference>
<dbReference type="GO" id="GO:0044205">
    <property type="term" value="P:'de novo' UMP biosynthetic process"/>
    <property type="evidence" value="ECO:0007669"/>
    <property type="project" value="UniProtKB-UniRule"/>
</dbReference>
<dbReference type="GO" id="GO:0004152">
    <property type="term" value="F:dihydroorotate dehydrogenase activity"/>
    <property type="evidence" value="ECO:0007669"/>
    <property type="project" value="UniProtKB-UniRule"/>
</dbReference>
<evidence type="ECO:0000256" key="8">
    <source>
        <dbReference type="ARBA" id="ARBA00023002"/>
    </source>
</evidence>
<feature type="binding site" evidence="9">
    <location>
        <position position="238"/>
    </location>
    <ligand>
        <name>FMN</name>
        <dbReference type="ChEBI" id="CHEBI:58210"/>
    </ligand>
</feature>
<proteinExistence type="inferred from homology"/>
<dbReference type="InterPro" id="IPR005720">
    <property type="entry name" value="Dihydroorotate_DH_cat"/>
</dbReference>
<evidence type="ECO:0000256" key="7">
    <source>
        <dbReference type="ARBA" id="ARBA00022975"/>
    </source>
</evidence>
<feature type="binding site" evidence="9">
    <location>
        <position position="148"/>
    </location>
    <ligand>
        <name>substrate</name>
    </ligand>
</feature>
<evidence type="ECO:0000256" key="4">
    <source>
        <dbReference type="ARBA" id="ARBA00022490"/>
    </source>
</evidence>
<comment type="similarity">
    <text evidence="3 9">Belongs to the dihydroorotate dehydrogenase family. Type 1 subfamily.</text>
</comment>
<feature type="binding site" evidence="9">
    <location>
        <position position="186"/>
    </location>
    <ligand>
        <name>FMN</name>
        <dbReference type="ChEBI" id="CHEBI:58210"/>
    </ligand>
</feature>
<comment type="caution">
    <text evidence="11">The sequence shown here is derived from an EMBL/GenBank/DDBJ whole genome shotgun (WGS) entry which is preliminary data.</text>
</comment>
<dbReference type="Pfam" id="PF01180">
    <property type="entry name" value="DHO_dh"/>
    <property type="match status" value="1"/>
</dbReference>
<dbReference type="InterPro" id="IPR050074">
    <property type="entry name" value="DHO_dehydrogenase"/>
</dbReference>
<feature type="binding site" evidence="9">
    <location>
        <begin position="264"/>
        <end position="265"/>
    </location>
    <ligand>
        <name>FMN</name>
        <dbReference type="ChEBI" id="CHEBI:58210"/>
    </ligand>
</feature>
<sequence>MVSNTTIYRASEKDLNGTVTPSPKLATTFCGISMKNPIISASGTFGNALEYVDYIDISNELGAVSVKGLTPRARKGNEGTRIAETPSGVLNCIGLENPGAEGFLSQVLPELKHYDLPVLCNISADSVEEYGWMAETLSVDGVHGFEVNISCPNVKSGGLAFGVRPEDAAAVARSVRHHTTLPVIMKLSPNVTDITEIAKAVEAEGVDGISLINTLLGMAIDVRTRRPILGNLYGGLSGPAIKPVALRLVHQVAQAVAIPIMGMGGIMTGTDAIEFMLAGASCVSVGAASMVDPTSISRIAREMEDYLDTYGIDSINDIVGQLEV</sequence>
<reference evidence="11 12" key="1">
    <citation type="submission" date="2014-07" db="EMBL/GenBank/DDBJ databases">
        <authorList>
            <person name="McCorrison J."/>
            <person name="Sanka R."/>
            <person name="Torralba M."/>
            <person name="Gillis M."/>
            <person name="Haft D.H."/>
            <person name="Methe B."/>
            <person name="Sutton G."/>
            <person name="Nelson K.E."/>
        </authorList>
    </citation>
    <scope>NUCLEOTIDE SEQUENCE [LARGE SCALE GENOMIC DNA]</scope>
    <source>
        <strain evidence="11 12">DNF00314</strain>
    </source>
</reference>
<keyword evidence="5 9" id="KW-0285">Flavoprotein</keyword>
<feature type="domain" description="Dihydroorotate dehydrogenase catalytic" evidence="10">
    <location>
        <begin position="25"/>
        <end position="307"/>
    </location>
</feature>
<keyword evidence="12" id="KW-1185">Reference proteome</keyword>
<keyword evidence="7 9" id="KW-0665">Pyrimidine biosynthesis</keyword>
<comment type="pathway">
    <text evidence="2 9">Pyrimidine metabolism; UMP biosynthesis via de novo pathway.</text>
</comment>
<dbReference type="NCBIfam" id="TIGR01037">
    <property type="entry name" value="pyrD_sub1_fam"/>
    <property type="match status" value="1"/>
</dbReference>
<dbReference type="InterPro" id="IPR024920">
    <property type="entry name" value="Dihydroorotate_DH_1"/>
</dbReference>
<feature type="binding site" evidence="9">
    <location>
        <begin position="67"/>
        <end position="68"/>
    </location>
    <ligand>
        <name>FMN</name>
        <dbReference type="ChEBI" id="CHEBI:58210"/>
    </ligand>
</feature>
<dbReference type="eggNOG" id="COG0167">
    <property type="taxonomic scope" value="Bacteria"/>
</dbReference>
<evidence type="ECO:0000256" key="6">
    <source>
        <dbReference type="ARBA" id="ARBA00022643"/>
    </source>
</evidence>
<evidence type="ECO:0000313" key="12">
    <source>
        <dbReference type="Proteomes" id="UP000029628"/>
    </source>
</evidence>
<dbReference type="AlphaFoldDB" id="A0A096AIW0"/>
<feature type="active site" description="Nucleophile" evidence="9">
    <location>
        <position position="151"/>
    </location>
</feature>
<feature type="binding site" evidence="9">
    <location>
        <position position="42"/>
    </location>
    <ligand>
        <name>FMN</name>
        <dbReference type="ChEBI" id="CHEBI:58210"/>
    </ligand>
</feature>
<dbReference type="InterPro" id="IPR013785">
    <property type="entry name" value="Aldolase_TIM"/>
</dbReference>
<accession>A0A096AIW0</accession>
<feature type="binding site" evidence="9">
    <location>
        <position position="148"/>
    </location>
    <ligand>
        <name>FMN</name>
        <dbReference type="ChEBI" id="CHEBI:58210"/>
    </ligand>
</feature>
<dbReference type="UniPathway" id="UPA00070"/>
<dbReference type="PROSITE" id="PS00912">
    <property type="entry name" value="DHODEHASE_2"/>
    <property type="match status" value="1"/>
</dbReference>
<evidence type="ECO:0000313" key="11">
    <source>
        <dbReference type="EMBL" id="KGF47058.1"/>
    </source>
</evidence>
<evidence type="ECO:0000256" key="9">
    <source>
        <dbReference type="HAMAP-Rule" id="MF_00224"/>
    </source>
</evidence>
<dbReference type="EC" id="1.3.-.-" evidence="9"/>
<dbReference type="NCBIfam" id="NF005574">
    <property type="entry name" value="PRK07259.1"/>
    <property type="match status" value="1"/>
</dbReference>
<protein>
    <recommendedName>
        <fullName evidence="9">Dihydroorotate dehydrogenase</fullName>
        <shortName evidence="9">DHOD</shortName>
        <shortName evidence="9">DHODase</shortName>
        <shortName evidence="9">DHOdehase</shortName>
        <ecNumber evidence="9">1.3.-.-</ecNumber>
    </recommendedName>
</protein>
<dbReference type="GO" id="GO:0006207">
    <property type="term" value="P:'de novo' pyrimidine nucleobase biosynthetic process"/>
    <property type="evidence" value="ECO:0007669"/>
    <property type="project" value="InterPro"/>
</dbReference>
<keyword evidence="8 9" id="KW-0560">Oxidoreductase</keyword>
<evidence type="ECO:0000256" key="2">
    <source>
        <dbReference type="ARBA" id="ARBA00004725"/>
    </source>
</evidence>
<feature type="binding site" evidence="9">
    <location>
        <position position="212"/>
    </location>
    <ligand>
        <name>FMN</name>
        <dbReference type="ChEBI" id="CHEBI:58210"/>
    </ligand>
</feature>
<feature type="binding site" evidence="9">
    <location>
        <position position="121"/>
    </location>
    <ligand>
        <name>FMN</name>
        <dbReference type="ChEBI" id="CHEBI:58210"/>
    </ligand>
</feature>
<dbReference type="PANTHER" id="PTHR48109">
    <property type="entry name" value="DIHYDROOROTATE DEHYDROGENASE (QUINONE), MITOCHONDRIAL-RELATED"/>
    <property type="match status" value="1"/>
</dbReference>
<dbReference type="Gene3D" id="3.20.20.70">
    <property type="entry name" value="Aldolase class I"/>
    <property type="match status" value="1"/>
</dbReference>
<name>A0A096AIW0_9FIRM</name>
<comment type="subcellular location">
    <subcellularLocation>
        <location evidence="1 9">Cytoplasm</location>
    </subcellularLocation>
</comment>
<dbReference type="HAMAP" id="MF_00224">
    <property type="entry name" value="DHO_dh_type1"/>
    <property type="match status" value="1"/>
</dbReference>
<feature type="binding site" evidence="9">
    <location>
        <begin position="91"/>
        <end position="95"/>
    </location>
    <ligand>
        <name>substrate</name>
    </ligand>
</feature>
<gene>
    <name evidence="9" type="primary">pyrD</name>
    <name evidence="11" type="ORF">HMPREF0872_06070</name>
</gene>
<dbReference type="InterPro" id="IPR012135">
    <property type="entry name" value="Dihydroorotate_DH_1_2"/>
</dbReference>
<dbReference type="InterPro" id="IPR049622">
    <property type="entry name" value="Dihydroorotate_DH_I"/>
</dbReference>
<dbReference type="GO" id="GO:0005737">
    <property type="term" value="C:cytoplasm"/>
    <property type="evidence" value="ECO:0007669"/>
    <property type="project" value="UniProtKB-SubCell"/>
</dbReference>
<dbReference type="InterPro" id="IPR001295">
    <property type="entry name" value="Dihydroorotate_DH_CS"/>
</dbReference>
<comment type="caution">
    <text evidence="9">Lacks conserved residue(s) required for the propagation of feature annotation.</text>
</comment>
<comment type="catalytic activity">
    <reaction evidence="9">
        <text>(S)-dihydroorotate + A = orotate + AH2</text>
        <dbReference type="Rhea" id="RHEA:18073"/>
        <dbReference type="ChEBI" id="CHEBI:13193"/>
        <dbReference type="ChEBI" id="CHEBI:17499"/>
        <dbReference type="ChEBI" id="CHEBI:30839"/>
        <dbReference type="ChEBI" id="CHEBI:30864"/>
    </reaction>
</comment>
<evidence type="ECO:0000259" key="10">
    <source>
        <dbReference type="Pfam" id="PF01180"/>
    </source>
</evidence>
<dbReference type="InterPro" id="IPR033888">
    <property type="entry name" value="DHOD_1B"/>
</dbReference>
<dbReference type="Proteomes" id="UP000029628">
    <property type="component" value="Unassembled WGS sequence"/>
</dbReference>
<comment type="cofactor">
    <cofactor evidence="9">
        <name>FMN</name>
        <dbReference type="ChEBI" id="CHEBI:58210"/>
    </cofactor>
    <text evidence="9">Binds 1 FMN per subunit.</text>
</comment>
<keyword evidence="6 9" id="KW-0288">FMN</keyword>
<dbReference type="FunFam" id="3.20.20.70:FF:000027">
    <property type="entry name" value="Dihydropyrimidine dehydrogenase [NADP(+)]"/>
    <property type="match status" value="1"/>
</dbReference>
<feature type="binding site" evidence="9">
    <location>
        <position position="67"/>
    </location>
    <ligand>
        <name>substrate</name>
    </ligand>
</feature>